<evidence type="ECO:0000256" key="1">
    <source>
        <dbReference type="SAM" id="Coils"/>
    </source>
</evidence>
<dbReference type="STRING" id="45286.A0A0X8HVC9"/>
<keyword evidence="6" id="KW-1185">Reference proteome</keyword>
<sequence length="302" mass="34039">MFQTLARVFRPKSKEQVISKYTKNLASITSRIHDLEVRLKNNDSLYDAWNKRLNFYGISFLVLVVTVVHAKEKNMALTMMAIVGSILLILGLKKMFAALIDYRRSRISGKLDIARAAHQETLEELKKETNFYSTNSLIQRFSSGESQSEDALLLMDEELSSKYKELNNLKNELAQLKEQANGMVTSDTQEVTDKWFDKVLGVLSGGDVPSSLSIVPIKCQKCGYHAGCYISPNWAWKYVCPMCAFYQENKQPSASVVERQSSANSEGEHKSTRSERSLGSQKSLGSQRSTEPPVSSEKEKEL</sequence>
<dbReference type="RefSeq" id="XP_017989099.1">
    <property type="nucleotide sequence ID" value="XM_018133738.1"/>
</dbReference>
<dbReference type="Proteomes" id="UP000243052">
    <property type="component" value="Chromosome vii"/>
</dbReference>
<feature type="transmembrane region" description="Helical" evidence="3">
    <location>
        <begin position="53"/>
        <end position="70"/>
    </location>
</feature>
<reference evidence="5 6" key="1">
    <citation type="submission" date="2016-01" db="EMBL/GenBank/DDBJ databases">
        <title>Genome sequence of the yeast Holleya sinecauda.</title>
        <authorList>
            <person name="Dietrich F.S."/>
        </authorList>
    </citation>
    <scope>NUCLEOTIDE SEQUENCE [LARGE SCALE GENOMIC DNA]</scope>
    <source>
        <strain evidence="5 6">ATCC 58844</strain>
    </source>
</reference>
<feature type="compositionally biased region" description="Polar residues" evidence="2">
    <location>
        <begin position="255"/>
        <end position="265"/>
    </location>
</feature>
<feature type="transmembrane region" description="Helical" evidence="3">
    <location>
        <begin position="76"/>
        <end position="100"/>
    </location>
</feature>
<dbReference type="GeneID" id="28725434"/>
<dbReference type="AlphaFoldDB" id="A0A0X8HVC9"/>
<evidence type="ECO:0000313" key="5">
    <source>
        <dbReference type="EMBL" id="AMD22103.1"/>
    </source>
</evidence>
<protein>
    <submittedName>
        <fullName evidence="5">HGL237Wp</fullName>
    </submittedName>
</protein>
<proteinExistence type="predicted"/>
<accession>A0A0X8HVC9</accession>
<keyword evidence="3" id="KW-0812">Transmembrane</keyword>
<dbReference type="EMBL" id="CP014247">
    <property type="protein sequence ID" value="AMD22103.1"/>
    <property type="molecule type" value="Genomic_DNA"/>
</dbReference>
<feature type="compositionally biased region" description="Polar residues" evidence="2">
    <location>
        <begin position="277"/>
        <end position="293"/>
    </location>
</feature>
<evidence type="ECO:0000256" key="3">
    <source>
        <dbReference type="SAM" id="Phobius"/>
    </source>
</evidence>
<evidence type="ECO:0000259" key="4">
    <source>
        <dbReference type="Pfam" id="PF10058"/>
    </source>
</evidence>
<keyword evidence="3" id="KW-1133">Transmembrane helix</keyword>
<feature type="domain" description="Lunapark zinc ribbon" evidence="4">
    <location>
        <begin position="195"/>
        <end position="246"/>
    </location>
</feature>
<dbReference type="Pfam" id="PF10058">
    <property type="entry name" value="Zn_ribbon_10"/>
    <property type="match status" value="1"/>
</dbReference>
<dbReference type="InterPro" id="IPR019273">
    <property type="entry name" value="Lunapark_Znf"/>
</dbReference>
<evidence type="ECO:0000313" key="6">
    <source>
        <dbReference type="Proteomes" id="UP000243052"/>
    </source>
</evidence>
<feature type="compositionally biased region" description="Basic and acidic residues" evidence="2">
    <location>
        <begin position="266"/>
        <end position="276"/>
    </location>
</feature>
<evidence type="ECO:0000256" key="2">
    <source>
        <dbReference type="SAM" id="MobiDB-lite"/>
    </source>
</evidence>
<feature type="region of interest" description="Disordered" evidence="2">
    <location>
        <begin position="255"/>
        <end position="302"/>
    </location>
</feature>
<organism evidence="5 6">
    <name type="scientific">Eremothecium sinecaudum</name>
    <dbReference type="NCBI Taxonomy" id="45286"/>
    <lineage>
        <taxon>Eukaryota</taxon>
        <taxon>Fungi</taxon>
        <taxon>Dikarya</taxon>
        <taxon>Ascomycota</taxon>
        <taxon>Saccharomycotina</taxon>
        <taxon>Saccharomycetes</taxon>
        <taxon>Saccharomycetales</taxon>
        <taxon>Saccharomycetaceae</taxon>
        <taxon>Eremothecium</taxon>
    </lineage>
</organism>
<keyword evidence="3" id="KW-0472">Membrane</keyword>
<feature type="coiled-coil region" evidence="1">
    <location>
        <begin position="152"/>
        <end position="186"/>
    </location>
</feature>
<name>A0A0X8HVC9_9SACH</name>
<keyword evidence="1" id="KW-0175">Coiled coil</keyword>
<gene>
    <name evidence="5" type="ORF">AW171_hschr74114</name>
</gene>
<dbReference type="OrthoDB" id="1725934at2759"/>